<evidence type="ECO:0008006" key="5">
    <source>
        <dbReference type="Google" id="ProtNLM"/>
    </source>
</evidence>
<feature type="signal peptide" evidence="2">
    <location>
        <begin position="1"/>
        <end position="40"/>
    </location>
</feature>
<evidence type="ECO:0000313" key="3">
    <source>
        <dbReference type="EMBL" id="SFQ29095.1"/>
    </source>
</evidence>
<proteinExistence type="predicted"/>
<reference evidence="3 4" key="1">
    <citation type="submission" date="2016-10" db="EMBL/GenBank/DDBJ databases">
        <authorList>
            <person name="de Groot N.N."/>
        </authorList>
    </citation>
    <scope>NUCLEOTIDE SEQUENCE [LARGE SCALE GENOMIC DNA]</scope>
    <source>
        <strain evidence="3 4">DSM 44637</strain>
    </source>
</reference>
<dbReference type="Pfam" id="PF12079">
    <property type="entry name" value="DUF3558"/>
    <property type="match status" value="1"/>
</dbReference>
<dbReference type="InterPro" id="IPR024520">
    <property type="entry name" value="DUF3558"/>
</dbReference>
<accession>A0A1I5XAV7</accession>
<evidence type="ECO:0000313" key="4">
    <source>
        <dbReference type="Proteomes" id="UP000199137"/>
    </source>
</evidence>
<sequence>MHPTPPGTERAAAASRFLSTAAVLALACVVVAGCSGADQAASRPDHAARSTPAEDVPGPGVPKVENPLDVSRFRQNPCDALASGQVSDLLGGNVRAEPDPHGPGGPACGWFSQAQVVIVFPTVDKLGLTSIYRAKGGVYPFFLPLDPVAGYPVVAYGTDDPRARFGECTVALGTSDRETVDVSITQSPARKGDKDPCQSARDVAAQVLDNLRRG</sequence>
<feature type="region of interest" description="Disordered" evidence="1">
    <location>
        <begin position="40"/>
        <end position="67"/>
    </location>
</feature>
<dbReference type="AlphaFoldDB" id="A0A1I5XAV7"/>
<dbReference type="EMBL" id="FOWC01000010">
    <property type="protein sequence ID" value="SFQ29095.1"/>
    <property type="molecule type" value="Genomic_DNA"/>
</dbReference>
<feature type="chain" id="PRO_5039167921" description="DUF3558 domain-containing protein" evidence="2">
    <location>
        <begin position="41"/>
        <end position="214"/>
    </location>
</feature>
<keyword evidence="2" id="KW-0732">Signal</keyword>
<organism evidence="3 4">
    <name type="scientific">Amycolatopsis rubida</name>
    <dbReference type="NCBI Taxonomy" id="112413"/>
    <lineage>
        <taxon>Bacteria</taxon>
        <taxon>Bacillati</taxon>
        <taxon>Actinomycetota</taxon>
        <taxon>Actinomycetes</taxon>
        <taxon>Pseudonocardiales</taxon>
        <taxon>Pseudonocardiaceae</taxon>
        <taxon>Amycolatopsis</taxon>
    </lineage>
</organism>
<dbReference type="Proteomes" id="UP000199137">
    <property type="component" value="Unassembled WGS sequence"/>
</dbReference>
<protein>
    <recommendedName>
        <fullName evidence="5">DUF3558 domain-containing protein</fullName>
    </recommendedName>
</protein>
<evidence type="ECO:0000256" key="2">
    <source>
        <dbReference type="SAM" id="SignalP"/>
    </source>
</evidence>
<gene>
    <name evidence="3" type="ORF">SAMN05421854_110130</name>
</gene>
<dbReference type="OrthoDB" id="3678908at2"/>
<feature type="region of interest" description="Disordered" evidence="1">
    <location>
        <begin position="179"/>
        <end position="199"/>
    </location>
</feature>
<name>A0A1I5XAV7_9PSEU</name>
<evidence type="ECO:0000256" key="1">
    <source>
        <dbReference type="SAM" id="MobiDB-lite"/>
    </source>
</evidence>
<dbReference type="STRING" id="112413.SAMN05421854_110130"/>
<dbReference type="RefSeq" id="WP_093575680.1">
    <property type="nucleotide sequence ID" value="NZ_FOWC01000010.1"/>
</dbReference>